<evidence type="ECO:0000313" key="3">
    <source>
        <dbReference type="Proteomes" id="UP000317763"/>
    </source>
</evidence>
<dbReference type="AlphaFoldDB" id="A0A554X0B6"/>
<protein>
    <submittedName>
        <fullName evidence="2">Nucleotidyltransferase domain protein</fullName>
    </submittedName>
</protein>
<comment type="caution">
    <text evidence="2">The sequence shown here is derived from an EMBL/GenBank/DDBJ whole genome shotgun (WGS) entry which is preliminary data.</text>
</comment>
<evidence type="ECO:0000259" key="1">
    <source>
        <dbReference type="Pfam" id="PF18765"/>
    </source>
</evidence>
<organism evidence="2 3">
    <name type="scientific">Tepidimonas taiwanensis</name>
    <dbReference type="NCBI Taxonomy" id="307486"/>
    <lineage>
        <taxon>Bacteria</taxon>
        <taxon>Pseudomonadati</taxon>
        <taxon>Pseudomonadota</taxon>
        <taxon>Betaproteobacteria</taxon>
        <taxon>Burkholderiales</taxon>
        <taxon>Tepidimonas</taxon>
    </lineage>
</organism>
<name>A0A554X0B6_9BURK</name>
<sequence length="106" mass="11809">MTPDTMFGLSARTLATLRAILATEPRVTRAVLFGSRALGTHRTGSDIDVALFGEGIDLDTLSRLHRRFDESSLPYQVDLCAWERIDNPALREHIERVGRVLYPGGE</sequence>
<reference evidence="2 3" key="1">
    <citation type="submission" date="2019-07" db="EMBL/GenBank/DDBJ databases">
        <title>Tepidimonas taiwanensis I1-1 draft genome.</title>
        <authorList>
            <person name="Da Costa M.S."/>
            <person name="Froufe H.J.C."/>
            <person name="Egas C."/>
            <person name="Albuquerque L."/>
        </authorList>
    </citation>
    <scope>NUCLEOTIDE SEQUENCE [LARGE SCALE GENOMIC DNA]</scope>
    <source>
        <strain evidence="2 3">I1-1</strain>
    </source>
</reference>
<dbReference type="EMBL" id="VJOM01000038">
    <property type="protein sequence ID" value="TSE29215.1"/>
    <property type="molecule type" value="Genomic_DNA"/>
</dbReference>
<dbReference type="STRING" id="307486.GCA_000807215_00206"/>
<dbReference type="SUPFAM" id="SSF81301">
    <property type="entry name" value="Nucleotidyltransferase"/>
    <property type="match status" value="1"/>
</dbReference>
<dbReference type="Gene3D" id="3.30.460.10">
    <property type="entry name" value="Beta Polymerase, domain 2"/>
    <property type="match status" value="1"/>
</dbReference>
<dbReference type="Proteomes" id="UP000317763">
    <property type="component" value="Unassembled WGS sequence"/>
</dbReference>
<feature type="domain" description="Polymerase beta nucleotidyltransferase" evidence="1">
    <location>
        <begin position="17"/>
        <end position="102"/>
    </location>
</feature>
<dbReference type="PANTHER" id="PTHR43852:SF3">
    <property type="entry name" value="NUCLEOTIDYLTRANSFERASE"/>
    <property type="match status" value="1"/>
</dbReference>
<dbReference type="CDD" id="cd05403">
    <property type="entry name" value="NT_KNTase_like"/>
    <property type="match status" value="1"/>
</dbReference>
<keyword evidence="3" id="KW-1185">Reference proteome</keyword>
<dbReference type="RefSeq" id="WP_043698466.1">
    <property type="nucleotide sequence ID" value="NZ_JTKY01000016.1"/>
</dbReference>
<evidence type="ECO:0000313" key="2">
    <source>
        <dbReference type="EMBL" id="TSE29215.1"/>
    </source>
</evidence>
<dbReference type="InterPro" id="IPR052930">
    <property type="entry name" value="TA_antitoxin_MntA"/>
</dbReference>
<dbReference type="Pfam" id="PF18765">
    <property type="entry name" value="Polbeta"/>
    <property type="match status" value="1"/>
</dbReference>
<dbReference type="InterPro" id="IPR041633">
    <property type="entry name" value="Polbeta"/>
</dbReference>
<gene>
    <name evidence="2" type="ORF">Ttaiw_02366</name>
</gene>
<keyword evidence="2" id="KW-0808">Transferase</keyword>
<accession>A0A554X0B6</accession>
<dbReference type="InterPro" id="IPR043519">
    <property type="entry name" value="NT_sf"/>
</dbReference>
<proteinExistence type="predicted"/>
<dbReference type="PANTHER" id="PTHR43852">
    <property type="entry name" value="NUCLEOTIDYLTRANSFERASE"/>
    <property type="match status" value="1"/>
</dbReference>
<dbReference type="GO" id="GO:0016740">
    <property type="term" value="F:transferase activity"/>
    <property type="evidence" value="ECO:0007669"/>
    <property type="project" value="UniProtKB-KW"/>
</dbReference>